<dbReference type="STRING" id="36849.OXPF_09490"/>
<dbReference type="InterPro" id="IPR054648">
    <property type="entry name" value="TudS-rel"/>
</dbReference>
<sequence>MLRKKEVVLVSHCVLNQNSVVYPMARAEGTFKFINFLMERGIGIIQLPCPELRYLGVNRKPMYKEEYDTEEYRKLCVQLFIPILDDIIMYSENGYSVIGIIGINESPTCSISGKRGIFMEVIIGMLKKQAINLKFYEVPPDYNDDKDYKSVWLKINRQFEIG</sequence>
<keyword evidence="2" id="KW-1185">Reference proteome</keyword>
<gene>
    <name evidence="1" type="ORF">OXPF_09490</name>
</gene>
<reference evidence="1 2" key="1">
    <citation type="submission" date="2015-09" db="EMBL/GenBank/DDBJ databases">
        <title>Genome sequence of Oxobacter pfennigii DSM 3222.</title>
        <authorList>
            <person name="Poehlein A."/>
            <person name="Bengelsdorf F.R."/>
            <person name="Schiel-Bengelsdorf B."/>
            <person name="Duerre P."/>
            <person name="Daniel R."/>
        </authorList>
    </citation>
    <scope>NUCLEOTIDE SEQUENCE [LARGE SCALE GENOMIC DNA]</scope>
    <source>
        <strain evidence="1 2">DSM 3222</strain>
    </source>
</reference>
<evidence type="ECO:0000313" key="2">
    <source>
        <dbReference type="Proteomes" id="UP000050326"/>
    </source>
</evidence>
<protein>
    <recommendedName>
        <fullName evidence="3">DUF523 domain-containing protein</fullName>
    </recommendedName>
</protein>
<comment type="caution">
    <text evidence="1">The sequence shown here is derived from an EMBL/GenBank/DDBJ whole genome shotgun (WGS) entry which is preliminary data.</text>
</comment>
<evidence type="ECO:0000313" key="1">
    <source>
        <dbReference type="EMBL" id="KPU45716.1"/>
    </source>
</evidence>
<evidence type="ECO:0008006" key="3">
    <source>
        <dbReference type="Google" id="ProtNLM"/>
    </source>
</evidence>
<proteinExistence type="predicted"/>
<dbReference type="RefSeq" id="WP_054874048.1">
    <property type="nucleotide sequence ID" value="NZ_LKET01000021.1"/>
</dbReference>
<dbReference type="AlphaFoldDB" id="A0A0P8WAR3"/>
<dbReference type="Proteomes" id="UP000050326">
    <property type="component" value="Unassembled WGS sequence"/>
</dbReference>
<dbReference type="OrthoDB" id="5420310at2"/>
<name>A0A0P8WAR3_9CLOT</name>
<dbReference type="PATRIC" id="fig|36849.3.peg.1016"/>
<organism evidence="1 2">
    <name type="scientific">Oxobacter pfennigii</name>
    <dbReference type="NCBI Taxonomy" id="36849"/>
    <lineage>
        <taxon>Bacteria</taxon>
        <taxon>Bacillati</taxon>
        <taxon>Bacillota</taxon>
        <taxon>Clostridia</taxon>
        <taxon>Eubacteriales</taxon>
        <taxon>Clostridiaceae</taxon>
        <taxon>Oxobacter</taxon>
    </lineage>
</organism>
<dbReference type="EMBL" id="LKET01000021">
    <property type="protein sequence ID" value="KPU45716.1"/>
    <property type="molecule type" value="Genomic_DNA"/>
</dbReference>
<accession>A0A0P8WAR3</accession>
<dbReference type="NCBIfam" id="NF045597">
    <property type="entry name" value="TudS_rel_CD3072"/>
    <property type="match status" value="1"/>
</dbReference>